<comment type="caution">
    <text evidence="2">The sequence shown here is derived from an EMBL/GenBank/DDBJ whole genome shotgun (WGS) entry which is preliminary data.</text>
</comment>
<evidence type="ECO:0000313" key="3">
    <source>
        <dbReference type="Proteomes" id="UP000196531"/>
    </source>
</evidence>
<evidence type="ECO:0000256" key="1">
    <source>
        <dbReference type="SAM" id="SignalP"/>
    </source>
</evidence>
<sequence>MIKFLALATTLLFSLNNFASNVSGDVEITSTEVRNSDGILIDSYQYYESFIVRDSILIGINSLNFEFEFGALNCTESVCTGGPFYNDADLPEVMKAVISLDSEKEGLIEVEWDDTQNYKVKFTHH</sequence>
<accession>A0A1Y5FAE7</accession>
<evidence type="ECO:0008006" key="4">
    <source>
        <dbReference type="Google" id="ProtNLM"/>
    </source>
</evidence>
<feature type="signal peptide" evidence="1">
    <location>
        <begin position="1"/>
        <end position="19"/>
    </location>
</feature>
<protein>
    <recommendedName>
        <fullName evidence="4">Lipoprotein</fullName>
    </recommendedName>
</protein>
<feature type="chain" id="PRO_5011966425" description="Lipoprotein" evidence="1">
    <location>
        <begin position="20"/>
        <end position="125"/>
    </location>
</feature>
<evidence type="ECO:0000313" key="2">
    <source>
        <dbReference type="EMBL" id="OUR95520.1"/>
    </source>
</evidence>
<proteinExistence type="predicted"/>
<reference evidence="3" key="1">
    <citation type="journal article" date="2017" name="Proc. Natl. Acad. Sci. U.S.A.">
        <title>Simulation of Deepwater Horizon oil plume reveals substrate specialization within a complex community of hydrocarbon-degraders.</title>
        <authorList>
            <person name="Hu P."/>
            <person name="Dubinsky E.A."/>
            <person name="Probst A.J."/>
            <person name="Wang J."/>
            <person name="Sieber C.M.K."/>
            <person name="Tom L.M."/>
            <person name="Gardinali P."/>
            <person name="Banfield J.F."/>
            <person name="Atlas R.M."/>
            <person name="Andersen G.L."/>
        </authorList>
    </citation>
    <scope>NUCLEOTIDE SEQUENCE [LARGE SCALE GENOMIC DNA]</scope>
</reference>
<gene>
    <name evidence="2" type="ORF">A9Q84_16945</name>
</gene>
<dbReference type="EMBL" id="MAAO01000008">
    <property type="protein sequence ID" value="OUR95520.1"/>
    <property type="molecule type" value="Genomic_DNA"/>
</dbReference>
<dbReference type="AlphaFoldDB" id="A0A1Y5FAE7"/>
<keyword evidence="1" id="KW-0732">Signal</keyword>
<name>A0A1Y5FAE7_9BACT</name>
<organism evidence="2 3">
    <name type="scientific">Halobacteriovorax marinus</name>
    <dbReference type="NCBI Taxonomy" id="97084"/>
    <lineage>
        <taxon>Bacteria</taxon>
        <taxon>Pseudomonadati</taxon>
        <taxon>Bdellovibrionota</taxon>
        <taxon>Bacteriovoracia</taxon>
        <taxon>Bacteriovoracales</taxon>
        <taxon>Halobacteriovoraceae</taxon>
        <taxon>Halobacteriovorax</taxon>
    </lineage>
</organism>
<dbReference type="Proteomes" id="UP000196531">
    <property type="component" value="Unassembled WGS sequence"/>
</dbReference>